<keyword evidence="4" id="KW-0904">Protein phosphatase</keyword>
<dbReference type="Pfam" id="PF01451">
    <property type="entry name" value="LMWPc"/>
    <property type="match status" value="1"/>
</dbReference>
<dbReference type="PANTHER" id="PTHR11717">
    <property type="entry name" value="LOW MOLECULAR WEIGHT PROTEIN TYROSINE PHOSPHATASE"/>
    <property type="match status" value="1"/>
</dbReference>
<name>A0A5A9W564_9GAMM</name>
<sequence>MSQTTASVLFVCLGNICRSPTAQGVFETLLAKSPLAHQVRVDSAGTAAWHQGKAPDPRSRAVALSRGYDLEHLRARQVREEDFSQFDFILAMDGDNLRDLQQMAPESFQGELRLFLDYAYPNQRRHVPDPYYTDGDSGFHEVVDLIEAASQGLLTHLMQFK</sequence>
<feature type="active site" description="Nucleophile" evidence="5">
    <location>
        <position position="12"/>
    </location>
</feature>
<proteinExistence type="inferred from homology"/>
<dbReference type="InterPro" id="IPR023485">
    <property type="entry name" value="Ptyr_pPase"/>
</dbReference>
<dbReference type="SUPFAM" id="SSF52788">
    <property type="entry name" value="Phosphotyrosine protein phosphatases I"/>
    <property type="match status" value="1"/>
</dbReference>
<evidence type="ECO:0000256" key="1">
    <source>
        <dbReference type="ARBA" id="ARBA00011063"/>
    </source>
</evidence>
<feature type="domain" description="Phosphotyrosine protein phosphatase I" evidence="6">
    <location>
        <begin position="6"/>
        <end position="156"/>
    </location>
</feature>
<dbReference type="InterPro" id="IPR050438">
    <property type="entry name" value="LMW_PTPase"/>
</dbReference>
<feature type="active site" description="Proton donor" evidence="5">
    <location>
        <position position="129"/>
    </location>
</feature>
<dbReference type="Proteomes" id="UP000325302">
    <property type="component" value="Unassembled WGS sequence"/>
</dbReference>
<evidence type="ECO:0000256" key="5">
    <source>
        <dbReference type="PIRSR" id="PIRSR617867-1"/>
    </source>
</evidence>
<dbReference type="InterPro" id="IPR017867">
    <property type="entry name" value="Tyr_phospatase_low_mol_wt"/>
</dbReference>
<comment type="caution">
    <text evidence="7">The sequence shown here is derived from an EMBL/GenBank/DDBJ whole genome shotgun (WGS) entry which is preliminary data.</text>
</comment>
<evidence type="ECO:0000256" key="4">
    <source>
        <dbReference type="ARBA" id="ARBA00022912"/>
    </source>
</evidence>
<dbReference type="RefSeq" id="WP_149390096.1">
    <property type="nucleotide sequence ID" value="NZ_SMRS01000002.1"/>
</dbReference>
<feature type="active site" evidence="5">
    <location>
        <position position="18"/>
    </location>
</feature>
<evidence type="ECO:0000313" key="8">
    <source>
        <dbReference type="Proteomes" id="UP000325302"/>
    </source>
</evidence>
<protein>
    <recommendedName>
        <fullName evidence="2">protein-tyrosine-phosphatase</fullName>
        <ecNumber evidence="2">3.1.3.48</ecNumber>
    </recommendedName>
</protein>
<gene>
    <name evidence="7" type="ORF">E1H14_03640</name>
</gene>
<accession>A0A5A9W564</accession>
<dbReference type="PANTHER" id="PTHR11717:SF7">
    <property type="entry name" value="LOW MOLECULAR WEIGHT PHOSPHOTYROSINE PROTEIN PHOSPHATASE"/>
    <property type="match status" value="1"/>
</dbReference>
<evidence type="ECO:0000256" key="2">
    <source>
        <dbReference type="ARBA" id="ARBA00013064"/>
    </source>
</evidence>
<dbReference type="InterPro" id="IPR036196">
    <property type="entry name" value="Ptyr_pPase_sf"/>
</dbReference>
<comment type="similarity">
    <text evidence="1">Belongs to the low molecular weight phosphotyrosine protein phosphatase family.</text>
</comment>
<organism evidence="7 8">
    <name type="scientific">Nitrincola tapanii</name>
    <dbReference type="NCBI Taxonomy" id="1708751"/>
    <lineage>
        <taxon>Bacteria</taxon>
        <taxon>Pseudomonadati</taxon>
        <taxon>Pseudomonadota</taxon>
        <taxon>Gammaproteobacteria</taxon>
        <taxon>Oceanospirillales</taxon>
        <taxon>Oceanospirillaceae</taxon>
        <taxon>Nitrincola</taxon>
    </lineage>
</organism>
<dbReference type="CDD" id="cd16343">
    <property type="entry name" value="LMWPTP"/>
    <property type="match status" value="1"/>
</dbReference>
<dbReference type="GO" id="GO:0004725">
    <property type="term" value="F:protein tyrosine phosphatase activity"/>
    <property type="evidence" value="ECO:0007669"/>
    <property type="project" value="UniProtKB-EC"/>
</dbReference>
<dbReference type="SMART" id="SM00226">
    <property type="entry name" value="LMWPc"/>
    <property type="match status" value="1"/>
</dbReference>
<reference evidence="7 8" key="1">
    <citation type="submission" date="2019-03" db="EMBL/GenBank/DDBJ databases">
        <title>Nitrincola sp. nov. isolated from an Indian soda lake.</title>
        <authorList>
            <person name="Joshi A."/>
            <person name="Thite S.V."/>
            <person name="Joseph N."/>
            <person name="Dhotre D."/>
            <person name="Moorthy M."/>
            <person name="Shouche Y.S."/>
        </authorList>
    </citation>
    <scope>NUCLEOTIDE SEQUENCE [LARGE SCALE GENOMIC DNA]</scope>
    <source>
        <strain evidence="7 8">MEB193</strain>
    </source>
</reference>
<dbReference type="AlphaFoldDB" id="A0A5A9W564"/>
<dbReference type="EMBL" id="SMRS01000002">
    <property type="protein sequence ID" value="KAA0875792.1"/>
    <property type="molecule type" value="Genomic_DNA"/>
</dbReference>
<dbReference type="Gene3D" id="3.40.50.2300">
    <property type="match status" value="1"/>
</dbReference>
<keyword evidence="3" id="KW-0378">Hydrolase</keyword>
<dbReference type="FunFam" id="3.40.50.2300:FF:000113">
    <property type="entry name" value="Low molecular weight protein-tyrosine-phosphatase"/>
    <property type="match status" value="1"/>
</dbReference>
<evidence type="ECO:0000256" key="3">
    <source>
        <dbReference type="ARBA" id="ARBA00022801"/>
    </source>
</evidence>
<dbReference type="PRINTS" id="PR00719">
    <property type="entry name" value="LMWPTPASE"/>
</dbReference>
<keyword evidence="8" id="KW-1185">Reference proteome</keyword>
<evidence type="ECO:0000313" key="7">
    <source>
        <dbReference type="EMBL" id="KAA0875792.1"/>
    </source>
</evidence>
<dbReference type="OrthoDB" id="9784339at2"/>
<dbReference type="EC" id="3.1.3.48" evidence="2"/>
<evidence type="ECO:0000259" key="6">
    <source>
        <dbReference type="SMART" id="SM00226"/>
    </source>
</evidence>